<evidence type="ECO:0000313" key="1">
    <source>
        <dbReference type="EMBL" id="MBD2799278.1"/>
    </source>
</evidence>
<sequence>MTHKQLHREWLEYVTAYLNGHIKPQCLHQQNEVRAQEILRYVAEHSSFYRKHLDTGKGSLSLFKSLNGIPFTTKDNLRSAGTAVCCVPFNEIAMYYETTGTTGQPTPCPRASIDVETSGAYVQKATADIYQSTFGVMHALTAIMGPSELYAFGDTYGEICRNLGIPFVRLWPESPRVGLDKASRLITDLGVRSLICSPAIALALARLYISLGIDPQKTSVEQIFVLGELCTPEMLLNISRIWNAHCTHGLYGSQEAHAIATGCSQGNLHLSETNYLAEILPVSGLDDDVGELCLTMLVPGAKPLIRFRTGDLARLQSPETCGCGSPSRCLKVFGRINDVMALGGRLILPSSIESTILMAAERVWGYQVTVLETSKGADEMEISMIAHIGGRSVIQIQKQMEEHFNVPVRLHLVEQLDPRTETGAYISWKHARIRDKRNSNL</sequence>
<reference evidence="1" key="1">
    <citation type="submission" date="2020-09" db="EMBL/GenBank/DDBJ databases">
        <authorList>
            <person name="Palma L."/>
            <person name="Caballero P."/>
            <person name="Berry C."/>
            <person name="Del Valle E."/>
        </authorList>
    </citation>
    <scope>NUCLEOTIDE SEQUENCE</scope>
    <source>
        <strain evidence="1">M</strain>
    </source>
</reference>
<dbReference type="AlphaFoldDB" id="A0AAW3YSF4"/>
<dbReference type="GO" id="GO:0016874">
    <property type="term" value="F:ligase activity"/>
    <property type="evidence" value="ECO:0007669"/>
    <property type="project" value="UniProtKB-KW"/>
</dbReference>
<accession>A0AAW3YSF4</accession>
<dbReference type="Proteomes" id="UP001193920">
    <property type="component" value="Unassembled WGS sequence"/>
</dbReference>
<name>A0AAW3YSF4_9GAMM</name>
<dbReference type="InterPro" id="IPR042099">
    <property type="entry name" value="ANL_N_sf"/>
</dbReference>
<protein>
    <submittedName>
        <fullName evidence="1">Phenylacetate--CoA ligase family protein</fullName>
    </submittedName>
</protein>
<dbReference type="Gene3D" id="3.30.300.30">
    <property type="match status" value="1"/>
</dbReference>
<organism evidence="1">
    <name type="scientific">Xenorhabdus szentirmaii</name>
    <dbReference type="NCBI Taxonomy" id="290112"/>
    <lineage>
        <taxon>Bacteria</taxon>
        <taxon>Pseudomonadati</taxon>
        <taxon>Pseudomonadota</taxon>
        <taxon>Gammaproteobacteria</taxon>
        <taxon>Enterobacterales</taxon>
        <taxon>Morganellaceae</taxon>
        <taxon>Xenorhabdus</taxon>
    </lineage>
</organism>
<comment type="caution">
    <text evidence="1">The sequence shown here is derived from an EMBL/GenBank/DDBJ whole genome shotgun (WGS) entry which is preliminary data.</text>
</comment>
<gene>
    <name evidence="1" type="ORF">ID854_02070</name>
</gene>
<dbReference type="PANTHER" id="PTHR43845">
    <property type="entry name" value="BLR5969 PROTEIN"/>
    <property type="match status" value="1"/>
</dbReference>
<dbReference type="RefSeq" id="WP_323868304.1">
    <property type="nucleotide sequence ID" value="NZ_JACXBF010000058.1"/>
</dbReference>
<reference evidence="1" key="2">
    <citation type="journal article" date="2024" name="Toxins">
        <title>Genome Sequence Analysis of Native Xenorhabdus Strains Isolated from Entomopathogenic Nematodes in Argentina.</title>
        <authorList>
            <person name="Palma L."/>
            <person name="Frizzo L."/>
            <person name="Kaiser S."/>
            <person name="Berry C."/>
            <person name="Caballero P."/>
            <person name="Bode H.B."/>
            <person name="Del Valle E.E."/>
        </authorList>
    </citation>
    <scope>NUCLEOTIDE SEQUENCE</scope>
    <source>
        <strain evidence="1">M</strain>
    </source>
</reference>
<dbReference type="EMBL" id="JACXBF010000058">
    <property type="protein sequence ID" value="MBD2799278.1"/>
    <property type="molecule type" value="Genomic_DNA"/>
</dbReference>
<dbReference type="PANTHER" id="PTHR43845:SF1">
    <property type="entry name" value="BLR5969 PROTEIN"/>
    <property type="match status" value="1"/>
</dbReference>
<dbReference type="SUPFAM" id="SSF56801">
    <property type="entry name" value="Acetyl-CoA synthetase-like"/>
    <property type="match status" value="1"/>
</dbReference>
<dbReference type="Gene3D" id="3.40.50.12780">
    <property type="entry name" value="N-terminal domain of ligase-like"/>
    <property type="match status" value="1"/>
</dbReference>
<proteinExistence type="predicted"/>
<dbReference type="InterPro" id="IPR045851">
    <property type="entry name" value="AMP-bd_C_sf"/>
</dbReference>
<keyword evidence="1" id="KW-0436">Ligase</keyword>